<dbReference type="InterPro" id="IPR032675">
    <property type="entry name" value="LRR_dom_sf"/>
</dbReference>
<dbReference type="FunCoup" id="A0A6I8QRW1">
    <property type="interactions" value="54"/>
</dbReference>
<dbReference type="InParanoid" id="A0A6I8QRW1"/>
<dbReference type="SMART" id="SM00364">
    <property type="entry name" value="LRR_BAC"/>
    <property type="match status" value="5"/>
</dbReference>
<dbReference type="InterPro" id="IPR003591">
    <property type="entry name" value="Leu-rich_rpt_typical-subtyp"/>
</dbReference>
<dbReference type="SUPFAM" id="SSF52058">
    <property type="entry name" value="L domain-like"/>
    <property type="match status" value="1"/>
</dbReference>
<evidence type="ECO:0000256" key="1">
    <source>
        <dbReference type="ARBA" id="ARBA00022614"/>
    </source>
</evidence>
<evidence type="ECO:0000256" key="3">
    <source>
        <dbReference type="ARBA" id="ARBA00022737"/>
    </source>
</evidence>
<dbReference type="PANTHER" id="PTHR45842:SF25">
    <property type="entry name" value="CARBOXYPEPTIDASE N SUBUNIT 2-LIKE"/>
    <property type="match status" value="1"/>
</dbReference>
<dbReference type="Pfam" id="PF13855">
    <property type="entry name" value="LRR_8"/>
    <property type="match status" value="2"/>
</dbReference>
<proteinExistence type="predicted"/>
<dbReference type="PANTHER" id="PTHR45842">
    <property type="entry name" value="SYNAPTIC ADHESION-LIKE MOLECULE SALM"/>
    <property type="match status" value="1"/>
</dbReference>
<keyword evidence="1" id="KW-0433">Leucine-rich repeat</keyword>
<evidence type="ECO:0000313" key="5">
    <source>
        <dbReference type="Ensembl" id="ENSXETP00000071970"/>
    </source>
</evidence>
<dbReference type="InterPro" id="IPR000483">
    <property type="entry name" value="Cys-rich_flank_reg_C"/>
</dbReference>
<dbReference type="Ensembl" id="ENSXETT00000080038">
    <property type="protein sequence ID" value="ENSXETP00000071970"/>
    <property type="gene ID" value="ENSXETG00000040860"/>
</dbReference>
<dbReference type="GeneTree" id="ENSGT00940000165355"/>
<dbReference type="Pfam" id="PF00560">
    <property type="entry name" value="LRR_1"/>
    <property type="match status" value="1"/>
</dbReference>
<dbReference type="AlphaFoldDB" id="A0A6I8QRW1"/>
<feature type="domain" description="LRRCT" evidence="4">
    <location>
        <begin position="322"/>
        <end position="372"/>
    </location>
</feature>
<dbReference type="Gene3D" id="3.80.10.10">
    <property type="entry name" value="Ribonuclease Inhibitor"/>
    <property type="match status" value="3"/>
</dbReference>
<dbReference type="PROSITE" id="PS51450">
    <property type="entry name" value="LRR"/>
    <property type="match status" value="6"/>
</dbReference>
<keyword evidence="2" id="KW-0732">Signal</keyword>
<dbReference type="PRINTS" id="PR00019">
    <property type="entry name" value="LEURICHRPT"/>
</dbReference>
<evidence type="ECO:0000259" key="4">
    <source>
        <dbReference type="SMART" id="SM00082"/>
    </source>
</evidence>
<reference evidence="5" key="1">
    <citation type="journal article" date="2010" name="Science">
        <title>The genome of the Western clawed frog Xenopus tropicalis.</title>
        <authorList>
            <person name="Hellsten U."/>
            <person name="Harland R.M."/>
            <person name="Gilchrist M.J."/>
            <person name="Hendrix D."/>
            <person name="Jurka J."/>
            <person name="Kapitonov V."/>
            <person name="Ovcharenko I."/>
            <person name="Putnam N.H."/>
            <person name="Shu S."/>
            <person name="Taher L."/>
            <person name="Blitz I.L."/>
            <person name="Blumberg B."/>
            <person name="Dichmann D.S."/>
            <person name="Dubchak I."/>
            <person name="Amaya E."/>
            <person name="Detter J.C."/>
            <person name="Fletcher R."/>
            <person name="Gerhard D.S."/>
            <person name="Goodstein D."/>
            <person name="Graves T."/>
            <person name="Grigoriev I.V."/>
            <person name="Grimwood J."/>
            <person name="Kawashima T."/>
            <person name="Lindquist E."/>
            <person name="Lucas S.M."/>
            <person name="Mead P.E."/>
            <person name="Mitros T."/>
            <person name="Ogino H."/>
            <person name="Ohta Y."/>
            <person name="Poliakov A.V."/>
            <person name="Pollet N."/>
            <person name="Robert J."/>
            <person name="Salamov A."/>
            <person name="Sater A.K."/>
            <person name="Schmutz J."/>
            <person name="Terry A."/>
            <person name="Vize P.D."/>
            <person name="Warren W.C."/>
            <person name="Wells D."/>
            <person name="Wills A."/>
            <person name="Wilson R.K."/>
            <person name="Zimmerman L.B."/>
            <person name="Zorn A.M."/>
            <person name="Grainger R."/>
            <person name="Grammer T."/>
            <person name="Khokha M.K."/>
            <person name="Richardson P.M."/>
            <person name="Rokhsar D.S."/>
        </authorList>
    </citation>
    <scope>NUCLEOTIDE SEQUENCE [LARGE SCALE GENOMIC DNA]</scope>
    <source>
        <strain evidence="5">Nigerian</strain>
    </source>
</reference>
<dbReference type="InterPro" id="IPR050467">
    <property type="entry name" value="LRFN"/>
</dbReference>
<organism evidence="5">
    <name type="scientific">Xenopus tropicalis</name>
    <name type="common">Western clawed frog</name>
    <name type="synonym">Silurana tropicalis</name>
    <dbReference type="NCBI Taxonomy" id="8364"/>
    <lineage>
        <taxon>Eukaryota</taxon>
        <taxon>Metazoa</taxon>
        <taxon>Chordata</taxon>
        <taxon>Craniata</taxon>
        <taxon>Vertebrata</taxon>
        <taxon>Euteleostomi</taxon>
        <taxon>Amphibia</taxon>
        <taxon>Batrachia</taxon>
        <taxon>Anura</taxon>
        <taxon>Pipoidea</taxon>
        <taxon>Pipidae</taxon>
        <taxon>Xenopodinae</taxon>
        <taxon>Xenopus</taxon>
        <taxon>Silurana</taxon>
    </lineage>
</organism>
<dbReference type="Bgee" id="ENSXETG00000040860">
    <property type="expression patterns" value="Expressed in liver and 2 other cell types or tissues"/>
</dbReference>
<dbReference type="InterPro" id="IPR001611">
    <property type="entry name" value="Leu-rich_rpt"/>
</dbReference>
<dbReference type="SMART" id="SM00082">
    <property type="entry name" value="LRRCT"/>
    <property type="match status" value="1"/>
</dbReference>
<dbReference type="SMART" id="SM00369">
    <property type="entry name" value="LRR_TYP"/>
    <property type="match status" value="7"/>
</dbReference>
<sequence length="381" mass="42531">MFRPSSPLLILTMGHQLKQDLLTITRSSNTAKSIHRHNSGMSFIFVVVIFIPSALGLTDPCPSLCNCTSSLNISVVCISRELDSFPCSFPLHTISISVEFTNITSLCNGSFSELPNLQELHLSNNALQSLPIQFFVPLSSLHTLDLTNNLIQSVTPTLFLDVPALRFLVLRGNLLTKLWISKISILKNLNWLDLSHNHLKEVNSMSFSSLNNLENLDLSYNQLHQLPSSLLKGLPLLQRLNLEGNNLSSLPSDFFAATPFLKHVFLARNSLHFLPKGLLLPVMSLKTLDLSENMLKSLPSGFLLESKGLNDSMEQTLDLSNNPWHCDCHLLSLHQWVTKHKHTLYFIDNTQCAGPGALKNRTLHQALSITPPTLMTHQAFK</sequence>
<reference evidence="5" key="2">
    <citation type="submission" date="2020-05" db="UniProtKB">
        <authorList>
            <consortium name="Ensembl"/>
        </authorList>
    </citation>
    <scope>IDENTIFICATION</scope>
</reference>
<accession>A0A6I8QRW1</accession>
<gene>
    <name evidence="5" type="primary">lrg1</name>
</gene>
<protein>
    <submittedName>
        <fullName evidence="5">Leucine-rich alpha-2-glycoprotein 1</fullName>
    </submittedName>
</protein>
<name>A0A6I8QRW1_XENTR</name>
<keyword evidence="3" id="KW-0677">Repeat</keyword>
<evidence type="ECO:0000256" key="2">
    <source>
        <dbReference type="ARBA" id="ARBA00022729"/>
    </source>
</evidence>